<evidence type="ECO:0000256" key="2">
    <source>
        <dbReference type="ARBA" id="ARBA00005208"/>
    </source>
</evidence>
<dbReference type="STRING" id="1202768.SAMN05216285_0333"/>
<keyword evidence="10" id="KW-0511">Multifunctional enzyme</keyword>
<comment type="catalytic activity">
    <reaction evidence="12">
        <text>alpha-D-glucosamine 1-phosphate + acetyl-CoA = N-acetyl-alpha-D-glucosamine 1-phosphate + CoA + H(+)</text>
        <dbReference type="Rhea" id="RHEA:13725"/>
        <dbReference type="ChEBI" id="CHEBI:15378"/>
        <dbReference type="ChEBI" id="CHEBI:57287"/>
        <dbReference type="ChEBI" id="CHEBI:57288"/>
        <dbReference type="ChEBI" id="CHEBI:57776"/>
        <dbReference type="ChEBI" id="CHEBI:58516"/>
        <dbReference type="EC" id="2.3.1.157"/>
    </reaction>
</comment>
<evidence type="ECO:0000256" key="9">
    <source>
        <dbReference type="ARBA" id="ARBA00022695"/>
    </source>
</evidence>
<dbReference type="RefSeq" id="WP_049990379.1">
    <property type="nucleotide sequence ID" value="NZ_FOIS01000001.1"/>
</dbReference>
<comment type="pathway">
    <text evidence="1">Nucleotide-sugar biosynthesis; UDP-N-acetyl-alpha-D-glucosamine biosynthesis; N-acetyl-alpha-D-glucosamine 1-phosphate from alpha-D-glucosamine 6-phosphate (route II): step 2/2.</text>
</comment>
<dbReference type="Pfam" id="PF25087">
    <property type="entry name" value="GMPPB_C"/>
    <property type="match status" value="1"/>
</dbReference>
<evidence type="ECO:0000256" key="3">
    <source>
        <dbReference type="ARBA" id="ARBA00007707"/>
    </source>
</evidence>
<evidence type="ECO:0000256" key="4">
    <source>
        <dbReference type="ARBA" id="ARBA00007947"/>
    </source>
</evidence>
<feature type="region of interest" description="Disordered" evidence="14">
    <location>
        <begin position="374"/>
        <end position="393"/>
    </location>
</feature>
<evidence type="ECO:0000256" key="14">
    <source>
        <dbReference type="SAM" id="MobiDB-lite"/>
    </source>
</evidence>
<dbReference type="eggNOG" id="arCOG00666">
    <property type="taxonomic scope" value="Archaea"/>
</dbReference>
<evidence type="ECO:0000256" key="11">
    <source>
        <dbReference type="ARBA" id="ARBA00023315"/>
    </source>
</evidence>
<dbReference type="PANTHER" id="PTHR43584:SF8">
    <property type="entry name" value="N-ACETYLMURAMATE ALPHA-1-PHOSPHATE URIDYLYLTRANSFERASE"/>
    <property type="match status" value="1"/>
</dbReference>
<accession>A0A1I0M3J0</accession>
<dbReference type="Proteomes" id="UP000183275">
    <property type="component" value="Unassembled WGS sequence"/>
</dbReference>
<dbReference type="SUPFAM" id="SSF53448">
    <property type="entry name" value="Nucleotide-diphospho-sugar transferases"/>
    <property type="match status" value="1"/>
</dbReference>
<dbReference type="NCBIfam" id="TIGR03992">
    <property type="entry name" value="Arch_glmU"/>
    <property type="match status" value="1"/>
</dbReference>
<evidence type="ECO:0000313" key="17">
    <source>
        <dbReference type="EMBL" id="SEV82296.1"/>
    </source>
</evidence>
<reference evidence="18" key="1">
    <citation type="submission" date="2016-10" db="EMBL/GenBank/DDBJ databases">
        <authorList>
            <person name="Varghese N."/>
        </authorList>
    </citation>
    <scope>NUCLEOTIDE SEQUENCE [LARGE SCALE GENOMIC DNA]</scope>
    <source>
        <strain evidence="18">CGMCC 1.12284</strain>
    </source>
</reference>
<dbReference type="GO" id="GO:0019134">
    <property type="term" value="F:glucosamine-1-phosphate N-acetyltransferase activity"/>
    <property type="evidence" value="ECO:0007669"/>
    <property type="project" value="UniProtKB-EC"/>
</dbReference>
<keyword evidence="9" id="KW-0548">Nucleotidyltransferase</keyword>
<evidence type="ECO:0000256" key="13">
    <source>
        <dbReference type="ARBA" id="ARBA00048493"/>
    </source>
</evidence>
<comment type="similarity">
    <text evidence="4">In the N-terminal section; belongs to the N-acetylglucosamine-1-phosphate uridyltransferase family.</text>
</comment>
<proteinExistence type="inferred from homology"/>
<dbReference type="EC" id="2.7.7.23" evidence="6"/>
<comment type="similarity">
    <text evidence="3">In the C-terminal section; belongs to the transferase hexapeptide repeat family.</text>
</comment>
<evidence type="ECO:0000256" key="10">
    <source>
        <dbReference type="ARBA" id="ARBA00023268"/>
    </source>
</evidence>
<dbReference type="SUPFAM" id="SSF51161">
    <property type="entry name" value="Trimeric LpxA-like enzymes"/>
    <property type="match status" value="1"/>
</dbReference>
<dbReference type="PANTHER" id="PTHR43584">
    <property type="entry name" value="NUCLEOTIDYL TRANSFERASE"/>
    <property type="match status" value="1"/>
</dbReference>
<dbReference type="InterPro" id="IPR005835">
    <property type="entry name" value="NTP_transferase_dom"/>
</dbReference>
<keyword evidence="11" id="KW-0012">Acyltransferase</keyword>
<evidence type="ECO:0000256" key="5">
    <source>
        <dbReference type="ARBA" id="ARBA00012225"/>
    </source>
</evidence>
<dbReference type="CDD" id="cd04181">
    <property type="entry name" value="NTP_transferase"/>
    <property type="match status" value="1"/>
</dbReference>
<dbReference type="AlphaFoldDB" id="A0A1I0M3J0"/>
<dbReference type="OrthoDB" id="15372at2157"/>
<dbReference type="GO" id="GO:0006048">
    <property type="term" value="P:UDP-N-acetylglucosamine biosynthetic process"/>
    <property type="evidence" value="ECO:0007669"/>
    <property type="project" value="UniProtKB-UniPathway"/>
</dbReference>
<dbReference type="InterPro" id="IPR029044">
    <property type="entry name" value="Nucleotide-diphossugar_trans"/>
</dbReference>
<dbReference type="InterPro" id="IPR050065">
    <property type="entry name" value="GlmU-like"/>
</dbReference>
<dbReference type="UniPathway" id="UPA00113">
    <property type="reaction ID" value="UER00532"/>
</dbReference>
<dbReference type="EC" id="2.3.1.157" evidence="5"/>
<dbReference type="Pfam" id="PF00483">
    <property type="entry name" value="NTP_transferase"/>
    <property type="match status" value="1"/>
</dbReference>
<feature type="domain" description="Nucleotidyl transferase" evidence="15">
    <location>
        <begin position="2"/>
        <end position="221"/>
    </location>
</feature>
<protein>
    <recommendedName>
        <fullName evidence="7">Bifunctional protein GlmU</fullName>
        <ecNumber evidence="5">2.3.1.157</ecNumber>
        <ecNumber evidence="6">2.7.7.23</ecNumber>
    </recommendedName>
</protein>
<gene>
    <name evidence="17" type="ORF">SAMN05216285_0333</name>
</gene>
<organism evidence="17 18">
    <name type="scientific">Natrinema salifodinae</name>
    <dbReference type="NCBI Taxonomy" id="1202768"/>
    <lineage>
        <taxon>Archaea</taxon>
        <taxon>Methanobacteriati</taxon>
        <taxon>Methanobacteriota</taxon>
        <taxon>Stenosarchaea group</taxon>
        <taxon>Halobacteria</taxon>
        <taxon>Halobacteriales</taxon>
        <taxon>Natrialbaceae</taxon>
        <taxon>Natrinema</taxon>
    </lineage>
</organism>
<feature type="domain" description="Mannose-1-phosphate guanyltransferase C-terminal" evidence="16">
    <location>
        <begin position="259"/>
        <end position="351"/>
    </location>
</feature>
<evidence type="ECO:0000256" key="1">
    <source>
        <dbReference type="ARBA" id="ARBA00005166"/>
    </source>
</evidence>
<keyword evidence="8 17" id="KW-0808">Transferase</keyword>
<evidence type="ECO:0000313" key="18">
    <source>
        <dbReference type="Proteomes" id="UP000183275"/>
    </source>
</evidence>
<evidence type="ECO:0000259" key="15">
    <source>
        <dbReference type="Pfam" id="PF00483"/>
    </source>
</evidence>
<dbReference type="InterPro" id="IPR023915">
    <property type="entry name" value="Bifunctiontional_GlmU_arc-type"/>
</dbReference>
<evidence type="ECO:0000256" key="7">
    <source>
        <dbReference type="ARBA" id="ARBA00013414"/>
    </source>
</evidence>
<name>A0A1I0M3J0_9EURY</name>
<comment type="pathway">
    <text evidence="2">Nucleotide-sugar biosynthesis; UDP-N-acetyl-alpha-D-glucosamine biosynthesis; UDP-N-acetyl-alpha-D-glucosamine from N-acetyl-alpha-D-glucosamine 1-phosphate: step 1/1.</text>
</comment>
<sequence length="393" mass="41763">MKAIVLTAGEGTRIRPLSASRPKPMLPVADRPLAAHTVDAAVDAGADEIVLVVGYEAETVRGYFGEEYRGVPVSYAVQEEQAGTAHAVNTAREHIEGPFAVLNGDNLYDPAAIDRLFTECPAVCAAEVAHPRNYGVLSTTDGTITDIVEKPADPPTNLANAGAYAFPAEAREWLEVPASERGEHEITDVLARVIDRYAVTPVTLDRWLDVGRPWELLEANEWKLAELDRRIDGDVSDAAHVEGDVVVEAGATVKPGAVIEGPALIREGATVGPNAYVRGATLLGADVSVGNGVEVKNSVLMRDASVSHLSYVGDSVLGRDVNFGAGTNVANLRHDDDDIRFTVKGERVSTDRRKFGVVAGDGVKTGINTSLTPGLKLDTGATTRPGETVDRDR</sequence>
<dbReference type="Gene3D" id="2.160.10.10">
    <property type="entry name" value="Hexapeptide repeat proteins"/>
    <property type="match status" value="1"/>
</dbReference>
<dbReference type="CDD" id="cd05636">
    <property type="entry name" value="LbH_G1P_TT_C_like"/>
    <property type="match status" value="1"/>
</dbReference>
<dbReference type="Gene3D" id="3.90.550.10">
    <property type="entry name" value="Spore Coat Polysaccharide Biosynthesis Protein SpsA, Chain A"/>
    <property type="match status" value="1"/>
</dbReference>
<dbReference type="InterPro" id="IPR056729">
    <property type="entry name" value="GMPPB_C"/>
</dbReference>
<dbReference type="InterPro" id="IPR011004">
    <property type="entry name" value="Trimer_LpxA-like_sf"/>
</dbReference>
<dbReference type="GO" id="GO:0003977">
    <property type="term" value="F:UDP-N-acetylglucosamine diphosphorylase activity"/>
    <property type="evidence" value="ECO:0007669"/>
    <property type="project" value="UniProtKB-EC"/>
</dbReference>
<evidence type="ECO:0000256" key="8">
    <source>
        <dbReference type="ARBA" id="ARBA00022679"/>
    </source>
</evidence>
<evidence type="ECO:0000259" key="16">
    <source>
        <dbReference type="Pfam" id="PF25087"/>
    </source>
</evidence>
<evidence type="ECO:0000256" key="6">
    <source>
        <dbReference type="ARBA" id="ARBA00012457"/>
    </source>
</evidence>
<evidence type="ECO:0000256" key="12">
    <source>
        <dbReference type="ARBA" id="ARBA00048247"/>
    </source>
</evidence>
<comment type="catalytic activity">
    <reaction evidence="13">
        <text>N-acetyl-alpha-D-glucosamine 1-phosphate + UTP + H(+) = UDP-N-acetyl-alpha-D-glucosamine + diphosphate</text>
        <dbReference type="Rhea" id="RHEA:13509"/>
        <dbReference type="ChEBI" id="CHEBI:15378"/>
        <dbReference type="ChEBI" id="CHEBI:33019"/>
        <dbReference type="ChEBI" id="CHEBI:46398"/>
        <dbReference type="ChEBI" id="CHEBI:57705"/>
        <dbReference type="ChEBI" id="CHEBI:57776"/>
        <dbReference type="EC" id="2.7.7.23"/>
    </reaction>
</comment>
<keyword evidence="18" id="KW-1185">Reference proteome</keyword>
<dbReference type="EMBL" id="FOIS01000001">
    <property type="protein sequence ID" value="SEV82296.1"/>
    <property type="molecule type" value="Genomic_DNA"/>
</dbReference>